<evidence type="ECO:0000313" key="1">
    <source>
        <dbReference type="EMBL" id="KAJ8684547.1"/>
    </source>
</evidence>
<dbReference type="Proteomes" id="UP001239111">
    <property type="component" value="Chromosome 1"/>
</dbReference>
<proteinExistence type="predicted"/>
<evidence type="ECO:0000313" key="2">
    <source>
        <dbReference type="Proteomes" id="UP001239111"/>
    </source>
</evidence>
<organism evidence="1 2">
    <name type="scientific">Eretmocerus hayati</name>
    <dbReference type="NCBI Taxonomy" id="131215"/>
    <lineage>
        <taxon>Eukaryota</taxon>
        <taxon>Metazoa</taxon>
        <taxon>Ecdysozoa</taxon>
        <taxon>Arthropoda</taxon>
        <taxon>Hexapoda</taxon>
        <taxon>Insecta</taxon>
        <taxon>Pterygota</taxon>
        <taxon>Neoptera</taxon>
        <taxon>Endopterygota</taxon>
        <taxon>Hymenoptera</taxon>
        <taxon>Apocrita</taxon>
        <taxon>Proctotrupomorpha</taxon>
        <taxon>Chalcidoidea</taxon>
        <taxon>Aphelinidae</taxon>
        <taxon>Aphelininae</taxon>
        <taxon>Eretmocerus</taxon>
    </lineage>
</organism>
<reference evidence="1" key="1">
    <citation type="submission" date="2023-04" db="EMBL/GenBank/DDBJ databases">
        <title>A chromosome-level genome assembly of the parasitoid wasp Eretmocerus hayati.</title>
        <authorList>
            <person name="Zhong Y."/>
            <person name="Liu S."/>
            <person name="Liu Y."/>
        </authorList>
    </citation>
    <scope>NUCLEOTIDE SEQUENCE</scope>
    <source>
        <strain evidence="1">ZJU_SS_LIU_2023</strain>
    </source>
</reference>
<name>A0ACC2PMC8_9HYME</name>
<sequence>MPATRNRSNSAARKAPLAANRPRSLSTRKGVRGENAVGRGRGRGRGQQTTSGRDSRSMTRRPGVNYVANRAAIFEAMDEDVNDVTNRTANVEAMDDGVNYVANRAANVEAMDDGVYYVANHVTNAEATDDGGKPK</sequence>
<gene>
    <name evidence="1" type="ORF">QAD02_020339</name>
</gene>
<dbReference type="EMBL" id="CM056741">
    <property type="protein sequence ID" value="KAJ8684547.1"/>
    <property type="molecule type" value="Genomic_DNA"/>
</dbReference>
<protein>
    <submittedName>
        <fullName evidence="1">Uncharacterized protein</fullName>
    </submittedName>
</protein>
<accession>A0ACC2PMC8</accession>
<keyword evidence="2" id="KW-1185">Reference proteome</keyword>
<comment type="caution">
    <text evidence="1">The sequence shown here is derived from an EMBL/GenBank/DDBJ whole genome shotgun (WGS) entry which is preliminary data.</text>
</comment>